<dbReference type="Pfam" id="PF00082">
    <property type="entry name" value="Peptidase_S8"/>
    <property type="match status" value="1"/>
</dbReference>
<dbReference type="CDD" id="cd04077">
    <property type="entry name" value="Peptidases_S8_PCSK9_ProteinaseK_like"/>
    <property type="match status" value="1"/>
</dbReference>
<dbReference type="InterPro" id="IPR010259">
    <property type="entry name" value="S8pro/Inhibitor_I9"/>
</dbReference>
<dbReference type="CDD" id="cd00146">
    <property type="entry name" value="PKD"/>
    <property type="match status" value="2"/>
</dbReference>
<dbReference type="PANTHER" id="PTHR43806">
    <property type="entry name" value="PEPTIDASE S8"/>
    <property type="match status" value="1"/>
</dbReference>
<feature type="signal peptide" evidence="6">
    <location>
        <begin position="1"/>
        <end position="31"/>
    </location>
</feature>
<feature type="active site" description="Charge relay system" evidence="5">
    <location>
        <position position="349"/>
    </location>
</feature>
<dbReference type="InterPro" id="IPR015500">
    <property type="entry name" value="Peptidase_S8_subtilisin-rel"/>
</dbReference>
<evidence type="ECO:0000256" key="3">
    <source>
        <dbReference type="ARBA" id="ARBA00022801"/>
    </source>
</evidence>
<gene>
    <name evidence="8" type="ORF">HUT08_11035</name>
</gene>
<sequence>MSARQRRWSALCLGAATATLFATVGTGPAGAAGGGDARGTVIGAGQPDAIKGQYIVALRGAPSVAAETRAAVAARADELTDAHGGTVRTVYAAAFRGFSLQATEAQAARLAASPDVRYVQTNNIVRAVGTQPNPPSWGLDAVDGKQDKTYTYPNQGDGVTAYVVDTGTDLRHSNFEGRASSGYDFIDNDADASDCHGHGTHVAGTIGSKDYGVAKQAKLVAVRVLDCSGNGSTEQVVGGLEWVTKNAAKPAVANMSLGGPSDQALDDATQGTIDAGVAVAVAAGNDYGQDACGTSPARLPAAITLGSTDQNGSRSGFSNVGRCLDLFAPGGNITSTKNGGGSTGMSGTSMATPHAAGAAALYLSSNRSATPQQVRDALVNNADSGAVTNPGSGSPNKLLNVTKLGTPVEPGAPTAEFVASCSEADLSCGFDGSASRDADGSIAAYVWDFGDGTAAKGVKPSHTYAKAGSYEVRLTVTDDSGKTGTVSKKVSVGAPVGEPPVAQFSVSCWYDACDFNAGQSSDKDGDIASYAWKFGDGQTGTGVTAKHTYPAGQKTYTAELTVTDRAGNAGTATRQIQCWDMGGRAFCFNG</sequence>
<dbReference type="GO" id="GO:0005975">
    <property type="term" value="P:carbohydrate metabolic process"/>
    <property type="evidence" value="ECO:0007669"/>
    <property type="project" value="UniProtKB-ARBA"/>
</dbReference>
<dbReference type="FunFam" id="3.40.50.200:FF:000014">
    <property type="entry name" value="Proteinase K"/>
    <property type="match status" value="1"/>
</dbReference>
<dbReference type="PANTHER" id="PTHR43806:SF11">
    <property type="entry name" value="CEREVISIN-RELATED"/>
    <property type="match status" value="1"/>
</dbReference>
<evidence type="ECO:0000313" key="9">
    <source>
        <dbReference type="Proteomes" id="UP000509303"/>
    </source>
</evidence>
<dbReference type="GO" id="GO:0006508">
    <property type="term" value="P:proteolysis"/>
    <property type="evidence" value="ECO:0007669"/>
    <property type="project" value="UniProtKB-KW"/>
</dbReference>
<dbReference type="Gene3D" id="3.30.70.80">
    <property type="entry name" value="Peptidase S8 propeptide/proteinase inhibitor I9"/>
    <property type="match status" value="1"/>
</dbReference>
<dbReference type="Proteomes" id="UP000509303">
    <property type="component" value="Chromosome"/>
</dbReference>
<dbReference type="PROSITE" id="PS51892">
    <property type="entry name" value="SUBTILASE"/>
    <property type="match status" value="1"/>
</dbReference>
<dbReference type="EMBL" id="CP054929">
    <property type="protein sequence ID" value="QKW49990.1"/>
    <property type="molecule type" value="Genomic_DNA"/>
</dbReference>
<dbReference type="PROSITE" id="PS50093">
    <property type="entry name" value="PKD"/>
    <property type="match status" value="2"/>
</dbReference>
<dbReference type="SUPFAM" id="SSF54897">
    <property type="entry name" value="Protease propeptides/inhibitors"/>
    <property type="match status" value="1"/>
</dbReference>
<name>A0A7H8N672_9ACTN</name>
<keyword evidence="4 5" id="KW-0720">Serine protease</keyword>
<proteinExistence type="inferred from homology"/>
<evidence type="ECO:0000256" key="5">
    <source>
        <dbReference type="PROSITE-ProRule" id="PRU01240"/>
    </source>
</evidence>
<dbReference type="InterPro" id="IPR023828">
    <property type="entry name" value="Peptidase_S8_Ser-AS"/>
</dbReference>
<keyword evidence="6" id="KW-0732">Signal</keyword>
<evidence type="ECO:0000256" key="4">
    <source>
        <dbReference type="ARBA" id="ARBA00022825"/>
    </source>
</evidence>
<dbReference type="AlphaFoldDB" id="A0A7H8N672"/>
<dbReference type="Pfam" id="PF05922">
    <property type="entry name" value="Inhibitor_I9"/>
    <property type="match status" value="1"/>
</dbReference>
<feature type="chain" id="PRO_5028959996" evidence="6">
    <location>
        <begin position="32"/>
        <end position="590"/>
    </location>
</feature>
<dbReference type="SUPFAM" id="SSF49299">
    <property type="entry name" value="PKD domain"/>
    <property type="match status" value="2"/>
</dbReference>
<evidence type="ECO:0000256" key="6">
    <source>
        <dbReference type="SAM" id="SignalP"/>
    </source>
</evidence>
<keyword evidence="9" id="KW-1185">Reference proteome</keyword>
<keyword evidence="3 5" id="KW-0378">Hydrolase</keyword>
<dbReference type="InterPro" id="IPR013783">
    <property type="entry name" value="Ig-like_fold"/>
</dbReference>
<dbReference type="Pfam" id="PF18911">
    <property type="entry name" value="PKD_4"/>
    <property type="match status" value="2"/>
</dbReference>
<feature type="active site" description="Charge relay system" evidence="5">
    <location>
        <position position="165"/>
    </location>
</feature>
<dbReference type="InterPro" id="IPR050131">
    <property type="entry name" value="Peptidase_S8_subtilisin-like"/>
</dbReference>
<dbReference type="InterPro" id="IPR000601">
    <property type="entry name" value="PKD_dom"/>
</dbReference>
<dbReference type="InterPro" id="IPR036852">
    <property type="entry name" value="Peptidase_S8/S53_dom_sf"/>
</dbReference>
<dbReference type="GO" id="GO:0005615">
    <property type="term" value="C:extracellular space"/>
    <property type="evidence" value="ECO:0007669"/>
    <property type="project" value="TreeGrafter"/>
</dbReference>
<evidence type="ECO:0000259" key="7">
    <source>
        <dbReference type="PROSITE" id="PS50093"/>
    </source>
</evidence>
<comment type="similarity">
    <text evidence="1 5">Belongs to the peptidase S8 family.</text>
</comment>
<dbReference type="Gene3D" id="3.40.50.200">
    <property type="entry name" value="Peptidase S8/S53 domain"/>
    <property type="match status" value="1"/>
</dbReference>
<feature type="active site" description="Charge relay system" evidence="5">
    <location>
        <position position="198"/>
    </location>
</feature>
<keyword evidence="2 5" id="KW-0645">Protease</keyword>
<dbReference type="PRINTS" id="PR00723">
    <property type="entry name" value="SUBTILISIN"/>
</dbReference>
<dbReference type="GO" id="GO:0004252">
    <property type="term" value="F:serine-type endopeptidase activity"/>
    <property type="evidence" value="ECO:0007669"/>
    <property type="project" value="UniProtKB-UniRule"/>
</dbReference>
<accession>A0A7H8N672</accession>
<dbReference type="SMART" id="SM00089">
    <property type="entry name" value="PKD"/>
    <property type="match status" value="2"/>
</dbReference>
<dbReference type="InterPro" id="IPR022409">
    <property type="entry name" value="PKD/Chitinase_dom"/>
</dbReference>
<evidence type="ECO:0000313" key="8">
    <source>
        <dbReference type="EMBL" id="QKW49990.1"/>
    </source>
</evidence>
<reference evidence="8 9" key="1">
    <citation type="submission" date="2020-06" db="EMBL/GenBank/DDBJ databases">
        <title>Genome mining for natural products.</title>
        <authorList>
            <person name="Zhang B."/>
            <person name="Shi J."/>
            <person name="Ge H."/>
        </authorList>
    </citation>
    <scope>NUCLEOTIDE SEQUENCE [LARGE SCALE GENOMIC DNA]</scope>
    <source>
        <strain evidence="8 9">NA00687</strain>
    </source>
</reference>
<dbReference type="SUPFAM" id="SSF52743">
    <property type="entry name" value="Subtilisin-like"/>
    <property type="match status" value="1"/>
</dbReference>
<dbReference type="InterPro" id="IPR034193">
    <property type="entry name" value="PCSK9_ProteinaseK-like"/>
</dbReference>
<evidence type="ECO:0000256" key="2">
    <source>
        <dbReference type="ARBA" id="ARBA00022670"/>
    </source>
</evidence>
<feature type="domain" description="PKD" evidence="7">
    <location>
        <begin position="520"/>
        <end position="576"/>
    </location>
</feature>
<dbReference type="PROSITE" id="PS00137">
    <property type="entry name" value="SUBTILASE_HIS"/>
    <property type="match status" value="1"/>
</dbReference>
<dbReference type="InterPro" id="IPR022398">
    <property type="entry name" value="Peptidase_S8_His-AS"/>
</dbReference>
<dbReference type="InterPro" id="IPR035986">
    <property type="entry name" value="PKD_dom_sf"/>
</dbReference>
<organism evidence="8 9">
    <name type="scientific">Streptomyces buecherae</name>
    <dbReference type="NCBI Taxonomy" id="2763006"/>
    <lineage>
        <taxon>Bacteria</taxon>
        <taxon>Bacillati</taxon>
        <taxon>Actinomycetota</taxon>
        <taxon>Actinomycetes</taxon>
        <taxon>Kitasatosporales</taxon>
        <taxon>Streptomycetaceae</taxon>
        <taxon>Streptomyces</taxon>
    </lineage>
</organism>
<protein>
    <submittedName>
        <fullName evidence="8">S8 family serine peptidase</fullName>
    </submittedName>
</protein>
<feature type="domain" description="PKD" evidence="7">
    <location>
        <begin position="440"/>
        <end position="499"/>
    </location>
</feature>
<dbReference type="InterPro" id="IPR000209">
    <property type="entry name" value="Peptidase_S8/S53_dom"/>
</dbReference>
<dbReference type="InterPro" id="IPR037045">
    <property type="entry name" value="S8pro/Inhibitor_I9_sf"/>
</dbReference>
<evidence type="ECO:0000256" key="1">
    <source>
        <dbReference type="ARBA" id="ARBA00011073"/>
    </source>
</evidence>
<dbReference type="PROSITE" id="PS00138">
    <property type="entry name" value="SUBTILASE_SER"/>
    <property type="match status" value="1"/>
</dbReference>
<dbReference type="RefSeq" id="WP_176161725.1">
    <property type="nucleotide sequence ID" value="NZ_CP054929.1"/>
</dbReference>
<dbReference type="Gene3D" id="2.60.40.10">
    <property type="entry name" value="Immunoglobulins"/>
    <property type="match status" value="2"/>
</dbReference>